<evidence type="ECO:0000256" key="1">
    <source>
        <dbReference type="PROSITE-ProRule" id="PRU00723"/>
    </source>
</evidence>
<reference evidence="4 5" key="1">
    <citation type="submission" date="2020-08" db="EMBL/GenBank/DDBJ databases">
        <authorList>
            <person name="Ramaprasad A."/>
        </authorList>
    </citation>
    <scope>NUCLEOTIDE SEQUENCE [LARGE SCALE GENOMIC DNA]</scope>
</reference>
<protein>
    <submittedName>
        <fullName evidence="4">Centrosomal protein CEP120, putative</fullName>
    </submittedName>
</protein>
<feature type="zinc finger region" description="C3H1-type" evidence="1">
    <location>
        <begin position="168"/>
        <end position="196"/>
    </location>
</feature>
<dbReference type="InterPro" id="IPR000571">
    <property type="entry name" value="Znf_CCCH"/>
</dbReference>
<evidence type="ECO:0000259" key="3">
    <source>
        <dbReference type="PROSITE" id="PS50103"/>
    </source>
</evidence>
<organism evidence="4 5">
    <name type="scientific">Plasmodium vinckei brucechwatti</name>
    <dbReference type="NCBI Taxonomy" id="119398"/>
    <lineage>
        <taxon>Eukaryota</taxon>
        <taxon>Sar</taxon>
        <taxon>Alveolata</taxon>
        <taxon>Apicomplexa</taxon>
        <taxon>Aconoidasida</taxon>
        <taxon>Haemosporida</taxon>
        <taxon>Plasmodiidae</taxon>
        <taxon>Plasmodium</taxon>
        <taxon>Plasmodium (Vinckeia)</taxon>
    </lineage>
</organism>
<proteinExistence type="predicted"/>
<gene>
    <name evidence="4" type="ORF">PVBDA_1100440</name>
</gene>
<dbReference type="AlphaFoldDB" id="A0A6V7S8M7"/>
<feature type="region of interest" description="Disordered" evidence="2">
    <location>
        <begin position="414"/>
        <end position="456"/>
    </location>
</feature>
<dbReference type="EMBL" id="LR865389">
    <property type="protein sequence ID" value="CAD2094719.1"/>
    <property type="molecule type" value="Genomic_DNA"/>
</dbReference>
<evidence type="ECO:0000256" key="2">
    <source>
        <dbReference type="SAM" id="MobiDB-lite"/>
    </source>
</evidence>
<sequence>MGSEEGSVENTAEQIEIDENVEQAEVNSANGKGSEFDEVGDITMSDGHHLQNENQHDSTDFKKICELKELSQLGENKKKVIKHFNDLYSTKGDNITNSLIEIFSIDINSDTILYILQKYLHMHGLCIPCYKFTNNISCEYDIKCRWCHHNSHLNKNSGLYPNKMLHAKNKCNVCTHFIKGRLCLSKNGCRFCHSFDHLPSYIKTKYYNTLNNLYKKKMNTNIVNKDILKKMKKSMIKENNYSTFYVLDKDLMNIFYENDKNNKSNDETNQDSYKQESKEESTISIPENNSIYDDQNNKKKKITIQHTCDECNKDKKPCLDYFLSLKACKKKCTNCHDDIHKNKFSNLYFLTYMHNNNICNVCPQINEERCTCDQTTTYCHDTDHISFDIKFKNSIDVASQYLHTQFLYKNEKEINETANEDENPSNADHESNEPANASNVDAQDDDNTLEKDDPTT</sequence>
<feature type="compositionally biased region" description="Polar residues" evidence="2">
    <location>
        <begin position="282"/>
        <end position="293"/>
    </location>
</feature>
<dbReference type="Proteomes" id="UP000515550">
    <property type="component" value="Chromosome PVBDA_11"/>
</dbReference>
<evidence type="ECO:0000313" key="5">
    <source>
        <dbReference type="Proteomes" id="UP000515550"/>
    </source>
</evidence>
<keyword evidence="1" id="KW-0862">Zinc</keyword>
<keyword evidence="1" id="KW-0479">Metal-binding</keyword>
<name>A0A6V7S8M7_PLAVN</name>
<dbReference type="GO" id="GO:0008270">
    <property type="term" value="F:zinc ion binding"/>
    <property type="evidence" value="ECO:0007669"/>
    <property type="project" value="UniProtKB-KW"/>
</dbReference>
<dbReference type="PROSITE" id="PS50103">
    <property type="entry name" value="ZF_C3H1"/>
    <property type="match status" value="1"/>
</dbReference>
<dbReference type="VEuPathDB" id="PlasmoDB:PVBDA_1100440"/>
<keyword evidence="1" id="KW-0863">Zinc-finger</keyword>
<accession>A0A6V7S8M7</accession>
<evidence type="ECO:0000313" key="4">
    <source>
        <dbReference type="EMBL" id="CAD2094719.1"/>
    </source>
</evidence>
<feature type="region of interest" description="Disordered" evidence="2">
    <location>
        <begin position="262"/>
        <end position="293"/>
    </location>
</feature>
<feature type="domain" description="C3H1-type" evidence="3">
    <location>
        <begin position="168"/>
        <end position="196"/>
    </location>
</feature>
<feature type="region of interest" description="Disordered" evidence="2">
    <location>
        <begin position="1"/>
        <end position="37"/>
    </location>
</feature>